<feature type="signal peptide" evidence="2">
    <location>
        <begin position="1"/>
        <end position="18"/>
    </location>
</feature>
<keyword evidence="4" id="KW-1185">Reference proteome</keyword>
<proteinExistence type="predicted"/>
<comment type="caution">
    <text evidence="3">The sequence shown here is derived from an EMBL/GenBank/DDBJ whole genome shotgun (WGS) entry which is preliminary data.</text>
</comment>
<keyword evidence="2" id="KW-0732">Signal</keyword>
<dbReference type="OrthoDB" id="2436546at2759"/>
<evidence type="ECO:0000256" key="2">
    <source>
        <dbReference type="SAM" id="SignalP"/>
    </source>
</evidence>
<protein>
    <submittedName>
        <fullName evidence="3">Uncharacterized protein</fullName>
    </submittedName>
</protein>
<sequence>MKSSTALVAAAALTIVAAQSAPANPAQNWCNVYIANCKTQSNETCGGTDGQFNSYGDCNVGFSGTGICASYQIVCHCSAYNGPKKDIAIPVLRKTFDATNGTCKNLGEGTNVTSPVTPSTTATVTAVPSTPATTTTGSANPSTTSHGSDASTTLLSLTAVSAISAILSALFL</sequence>
<name>A0A9P6U395_9FUNG</name>
<evidence type="ECO:0000313" key="3">
    <source>
        <dbReference type="EMBL" id="KAG0257322.1"/>
    </source>
</evidence>
<accession>A0A9P6U395</accession>
<organism evidence="3 4">
    <name type="scientific">Actinomortierella ambigua</name>
    <dbReference type="NCBI Taxonomy" id="1343610"/>
    <lineage>
        <taxon>Eukaryota</taxon>
        <taxon>Fungi</taxon>
        <taxon>Fungi incertae sedis</taxon>
        <taxon>Mucoromycota</taxon>
        <taxon>Mortierellomycotina</taxon>
        <taxon>Mortierellomycetes</taxon>
        <taxon>Mortierellales</taxon>
        <taxon>Mortierellaceae</taxon>
        <taxon>Actinomortierella</taxon>
    </lineage>
</organism>
<dbReference type="Proteomes" id="UP000807716">
    <property type="component" value="Unassembled WGS sequence"/>
</dbReference>
<dbReference type="EMBL" id="JAAAJB010000367">
    <property type="protein sequence ID" value="KAG0257322.1"/>
    <property type="molecule type" value="Genomic_DNA"/>
</dbReference>
<evidence type="ECO:0000256" key="1">
    <source>
        <dbReference type="SAM" id="MobiDB-lite"/>
    </source>
</evidence>
<feature type="region of interest" description="Disordered" evidence="1">
    <location>
        <begin position="114"/>
        <end position="147"/>
    </location>
</feature>
<gene>
    <name evidence="3" type="ORF">DFQ27_005191</name>
</gene>
<feature type="chain" id="PRO_5040182000" evidence="2">
    <location>
        <begin position="19"/>
        <end position="172"/>
    </location>
</feature>
<reference evidence="3" key="1">
    <citation type="journal article" date="2020" name="Fungal Divers.">
        <title>Resolving the Mortierellaceae phylogeny through synthesis of multi-gene phylogenetics and phylogenomics.</title>
        <authorList>
            <person name="Vandepol N."/>
            <person name="Liber J."/>
            <person name="Desiro A."/>
            <person name="Na H."/>
            <person name="Kennedy M."/>
            <person name="Barry K."/>
            <person name="Grigoriev I.V."/>
            <person name="Miller A.N."/>
            <person name="O'Donnell K."/>
            <person name="Stajich J.E."/>
            <person name="Bonito G."/>
        </authorList>
    </citation>
    <scope>NUCLEOTIDE SEQUENCE</scope>
    <source>
        <strain evidence="3">BC1065</strain>
    </source>
</reference>
<evidence type="ECO:0000313" key="4">
    <source>
        <dbReference type="Proteomes" id="UP000807716"/>
    </source>
</evidence>
<dbReference type="AlphaFoldDB" id="A0A9P6U395"/>